<comment type="caution">
    <text evidence="1">The sequence shown here is derived from an EMBL/GenBank/DDBJ whole genome shotgun (WGS) entry which is preliminary data.</text>
</comment>
<proteinExistence type="predicted"/>
<dbReference type="InterPro" id="IPR015058">
    <property type="entry name" value="DUF1878"/>
</dbReference>
<sequence>MDNMLDELNKVKYHQKLLLTIALDNNPEQYTYFHFIMNHDLSEKDSKVIFHLLHALEDKRKGTYQKDKYEAGIASLLGDNPSVSIDTIEKALLHVNIDVNPVYLTKSMRDQYILVDLCNYLLRELK</sequence>
<keyword evidence="2" id="KW-1185">Reference proteome</keyword>
<organism evidence="1 2">
    <name type="scientific">Peribacillus simplex</name>
    <dbReference type="NCBI Taxonomy" id="1478"/>
    <lineage>
        <taxon>Bacteria</taxon>
        <taxon>Bacillati</taxon>
        <taxon>Bacillota</taxon>
        <taxon>Bacilli</taxon>
        <taxon>Bacillales</taxon>
        <taxon>Bacillaceae</taxon>
        <taxon>Peribacillus</taxon>
    </lineage>
</organism>
<dbReference type="InterPro" id="IPR035945">
    <property type="entry name" value="YhaI-like_sf"/>
</dbReference>
<evidence type="ECO:0000313" key="2">
    <source>
        <dbReference type="Proteomes" id="UP000064189"/>
    </source>
</evidence>
<dbReference type="Proteomes" id="UP000064189">
    <property type="component" value="Unassembled WGS sequence"/>
</dbReference>
<dbReference type="AlphaFoldDB" id="A0A109MYM8"/>
<protein>
    <recommendedName>
        <fullName evidence="3">DUF1878 family protein</fullName>
    </recommendedName>
</protein>
<evidence type="ECO:0008006" key="3">
    <source>
        <dbReference type="Google" id="ProtNLM"/>
    </source>
</evidence>
<gene>
    <name evidence="1" type="ORF">AS888_19385</name>
</gene>
<dbReference type="Gene3D" id="1.10.3750.10">
    <property type="entry name" value="YhaI-like"/>
    <property type="match status" value="1"/>
</dbReference>
<evidence type="ECO:0000313" key="1">
    <source>
        <dbReference type="EMBL" id="KWW20302.1"/>
    </source>
</evidence>
<name>A0A109MYM8_9BACI</name>
<accession>A0A109MYM8</accession>
<dbReference type="EMBL" id="LNNH01000018">
    <property type="protein sequence ID" value="KWW20302.1"/>
    <property type="molecule type" value="Genomic_DNA"/>
</dbReference>
<dbReference type="RefSeq" id="WP_061142131.1">
    <property type="nucleotide sequence ID" value="NZ_LNNH01000018.1"/>
</dbReference>
<reference evidence="1 2" key="1">
    <citation type="submission" date="2015-11" db="EMBL/GenBank/DDBJ databases">
        <title>Genome Sequence of Bacillus simplex strain VanAntwerpen2.</title>
        <authorList>
            <person name="Couger M.B."/>
        </authorList>
    </citation>
    <scope>NUCLEOTIDE SEQUENCE [LARGE SCALE GENOMIC DNA]</scope>
    <source>
        <strain evidence="1 2">VanAntwerpen02</strain>
    </source>
</reference>
<dbReference type="Pfam" id="PF08963">
    <property type="entry name" value="DUF1878"/>
    <property type="match status" value="1"/>
</dbReference>